<feature type="domain" description="EF-hand" evidence="11">
    <location>
        <begin position="217"/>
        <end position="252"/>
    </location>
</feature>
<keyword evidence="5" id="KW-0677">Repeat</keyword>
<dbReference type="Gramene" id="OPUNC08G08830.1">
    <property type="protein sequence ID" value="OPUNC08G08830.1"/>
    <property type="gene ID" value="OPUNC08G08830"/>
</dbReference>
<dbReference type="Gramene" id="OPUNC08G08830.2">
    <property type="protein sequence ID" value="OPUNC08G08830.2"/>
    <property type="gene ID" value="OPUNC08G08830"/>
</dbReference>
<dbReference type="HOGENOM" id="CLU_550298_0_0_1"/>
<dbReference type="SUPFAM" id="SSF103506">
    <property type="entry name" value="Mitochondrial carrier"/>
    <property type="match status" value="1"/>
</dbReference>
<accession>A0A0E0LTF9</accession>
<dbReference type="Proteomes" id="UP000026962">
    <property type="component" value="Chromosome 8"/>
</dbReference>
<evidence type="ECO:0000256" key="3">
    <source>
        <dbReference type="ARBA" id="ARBA00022448"/>
    </source>
</evidence>
<dbReference type="PROSITE" id="PS50920">
    <property type="entry name" value="SOLCAR"/>
    <property type="match status" value="1"/>
</dbReference>
<dbReference type="PANTHER" id="PTHR45667">
    <property type="entry name" value="S-ADENOSYLMETHIONINE MITOCHONDRIAL CARRIER PROTEIN"/>
    <property type="match status" value="1"/>
</dbReference>
<evidence type="ECO:0000256" key="10">
    <source>
        <dbReference type="SAM" id="MobiDB-lite"/>
    </source>
</evidence>
<sequence>MSGSAHPLDALLAAARAALAHLHLPFPGSNIPKHRQPVFDCHVLVANVLHNPILTSFPTCFRRTQHPKHPPPPLPPALHHLLDDHLQPHLHQFHTLLIHANKPHFDAFLSNLPFAKLKVGPPPPPASVSGDHQPAAATQTGDKEETDTAANDSPRTLPVRLLNIPFSNVDRLRSTLSTVSLTELIELVPHLVGRSLPSPDTHPDKKNLFSVHDFFTYAEFEGKWFFEELDRDRDGQVILEDLEVAMRKWRLPRRNIWFEAATLVAVPPPVEISTGSVLKSALAGGLASALSTSAMHPIGSMKRHVSKHLRFHFHKSGPEDFIGVLSPQFLVQSLSSFCSTILGTAVRIPCEVLKQRLQAGIFNNLGEAIVGTMQKDGAKGFFSGTGATLCREVPFYVAGMCLYAEAKKDVLEQKTGAVQNCPTDKAAPEPSPWSPVKRKAQDAGPFDCTKYSKTVRTRTEIPLDSNQIVGLGVVARSEHNTKPCLQQVLLLFHVIG</sequence>
<evidence type="ECO:0000256" key="9">
    <source>
        <dbReference type="RuleBase" id="RU000488"/>
    </source>
</evidence>
<reference evidence="12" key="2">
    <citation type="submission" date="2018-05" db="EMBL/GenBank/DDBJ databases">
        <title>OpunRS2 (Oryza punctata Reference Sequence Version 2).</title>
        <authorList>
            <person name="Zhang J."/>
            <person name="Kudrna D."/>
            <person name="Lee S."/>
            <person name="Talag J."/>
            <person name="Welchert J."/>
            <person name="Wing R.A."/>
        </authorList>
    </citation>
    <scope>NUCLEOTIDE SEQUENCE [LARGE SCALE GENOMIC DNA]</scope>
</reference>
<keyword evidence="13" id="KW-1185">Reference proteome</keyword>
<comment type="similarity">
    <text evidence="2 9">Belongs to the mitochondrial carrier (TC 2.A.29) family.</text>
</comment>
<evidence type="ECO:0000313" key="13">
    <source>
        <dbReference type="Proteomes" id="UP000026962"/>
    </source>
</evidence>
<dbReference type="GO" id="GO:0005509">
    <property type="term" value="F:calcium ion binding"/>
    <property type="evidence" value="ECO:0007669"/>
    <property type="project" value="InterPro"/>
</dbReference>
<keyword evidence="3 9" id="KW-0813">Transport</keyword>
<evidence type="ECO:0000256" key="7">
    <source>
        <dbReference type="ARBA" id="ARBA00023136"/>
    </source>
</evidence>
<evidence type="ECO:0000256" key="5">
    <source>
        <dbReference type="ARBA" id="ARBA00022737"/>
    </source>
</evidence>
<evidence type="ECO:0000256" key="8">
    <source>
        <dbReference type="PROSITE-ProRule" id="PRU00282"/>
    </source>
</evidence>
<keyword evidence="6" id="KW-1133">Transmembrane helix</keyword>
<protein>
    <recommendedName>
        <fullName evidence="11">EF-hand domain-containing protein</fullName>
    </recommendedName>
</protein>
<reference evidence="12" key="1">
    <citation type="submission" date="2015-04" db="UniProtKB">
        <authorList>
            <consortium name="EnsemblPlants"/>
        </authorList>
    </citation>
    <scope>IDENTIFICATION</scope>
</reference>
<dbReference type="InterPro" id="IPR002048">
    <property type="entry name" value="EF_hand_dom"/>
</dbReference>
<dbReference type="EnsemblPlants" id="OPUNC08G08830.2">
    <property type="protein sequence ID" value="OPUNC08G08830.2"/>
    <property type="gene ID" value="OPUNC08G08830"/>
</dbReference>
<name>A0A0E0LTF9_ORYPU</name>
<keyword evidence="7 8" id="KW-0472">Membrane</keyword>
<dbReference type="PROSITE" id="PS50222">
    <property type="entry name" value="EF_HAND_2"/>
    <property type="match status" value="1"/>
</dbReference>
<feature type="region of interest" description="Disordered" evidence="10">
    <location>
        <begin position="421"/>
        <end position="442"/>
    </location>
</feature>
<comment type="subcellular location">
    <subcellularLocation>
        <location evidence="1">Membrane</location>
        <topology evidence="1">Multi-pass membrane protein</topology>
    </subcellularLocation>
</comment>
<keyword evidence="4 8" id="KW-0812">Transmembrane</keyword>
<dbReference type="eggNOG" id="KOG0768">
    <property type="taxonomic scope" value="Eukaryota"/>
</dbReference>
<organism evidence="12">
    <name type="scientific">Oryza punctata</name>
    <name type="common">Red rice</name>
    <dbReference type="NCBI Taxonomy" id="4537"/>
    <lineage>
        <taxon>Eukaryota</taxon>
        <taxon>Viridiplantae</taxon>
        <taxon>Streptophyta</taxon>
        <taxon>Embryophyta</taxon>
        <taxon>Tracheophyta</taxon>
        <taxon>Spermatophyta</taxon>
        <taxon>Magnoliopsida</taxon>
        <taxon>Liliopsida</taxon>
        <taxon>Poales</taxon>
        <taxon>Poaceae</taxon>
        <taxon>BOP clade</taxon>
        <taxon>Oryzoideae</taxon>
        <taxon>Oryzeae</taxon>
        <taxon>Oryzinae</taxon>
        <taxon>Oryza</taxon>
    </lineage>
</organism>
<dbReference type="InterPro" id="IPR023395">
    <property type="entry name" value="MCP_dom_sf"/>
</dbReference>
<dbReference type="EnsemblPlants" id="OPUNC08G08830.1">
    <property type="protein sequence ID" value="OPUNC08G08830.1"/>
    <property type="gene ID" value="OPUNC08G08830"/>
</dbReference>
<feature type="region of interest" description="Disordered" evidence="10">
    <location>
        <begin position="120"/>
        <end position="154"/>
    </location>
</feature>
<evidence type="ECO:0000256" key="4">
    <source>
        <dbReference type="ARBA" id="ARBA00022692"/>
    </source>
</evidence>
<dbReference type="InterPro" id="IPR018108">
    <property type="entry name" value="MCP_transmembrane"/>
</dbReference>
<dbReference type="Gene3D" id="1.50.40.10">
    <property type="entry name" value="Mitochondrial carrier domain"/>
    <property type="match status" value="1"/>
</dbReference>
<evidence type="ECO:0000256" key="2">
    <source>
        <dbReference type="ARBA" id="ARBA00006375"/>
    </source>
</evidence>
<dbReference type="AlphaFoldDB" id="A0A0E0LTF9"/>
<evidence type="ECO:0000313" key="12">
    <source>
        <dbReference type="EnsemblPlants" id="OPUNC08G08830.2"/>
    </source>
</evidence>
<evidence type="ECO:0000259" key="11">
    <source>
        <dbReference type="PROSITE" id="PS50222"/>
    </source>
</evidence>
<dbReference type="GO" id="GO:0016020">
    <property type="term" value="C:membrane"/>
    <property type="evidence" value="ECO:0007669"/>
    <property type="project" value="UniProtKB-SubCell"/>
</dbReference>
<dbReference type="Pfam" id="PF00153">
    <property type="entry name" value="Mito_carr"/>
    <property type="match status" value="1"/>
</dbReference>
<proteinExistence type="inferred from homology"/>
<feature type="repeat" description="Solcar" evidence="8">
    <location>
        <begin position="327"/>
        <end position="409"/>
    </location>
</feature>
<evidence type="ECO:0000256" key="1">
    <source>
        <dbReference type="ARBA" id="ARBA00004141"/>
    </source>
</evidence>
<evidence type="ECO:0000256" key="6">
    <source>
        <dbReference type="ARBA" id="ARBA00022989"/>
    </source>
</evidence>